<feature type="non-terminal residue" evidence="1">
    <location>
        <position position="62"/>
    </location>
</feature>
<evidence type="ECO:0000313" key="1">
    <source>
        <dbReference type="EMBL" id="KAH1122332.1"/>
    </source>
</evidence>
<name>A0A9D3WEN0_9ROSI</name>
<dbReference type="AlphaFoldDB" id="A0A9D3WEN0"/>
<keyword evidence="2" id="KW-1185">Reference proteome</keyword>
<gene>
    <name evidence="1" type="ORF">J1N35_005492</name>
</gene>
<accession>A0A9D3WEN0</accession>
<dbReference type="Proteomes" id="UP000828251">
    <property type="component" value="Unassembled WGS sequence"/>
</dbReference>
<reference evidence="1 2" key="1">
    <citation type="journal article" date="2021" name="Plant Biotechnol. J.">
        <title>Multi-omics assisted identification of the key and species-specific regulatory components of drought-tolerant mechanisms in Gossypium stocksii.</title>
        <authorList>
            <person name="Yu D."/>
            <person name="Ke L."/>
            <person name="Zhang D."/>
            <person name="Wu Y."/>
            <person name="Sun Y."/>
            <person name="Mei J."/>
            <person name="Sun J."/>
            <person name="Sun Y."/>
        </authorList>
    </citation>
    <scope>NUCLEOTIDE SEQUENCE [LARGE SCALE GENOMIC DNA]</scope>
    <source>
        <strain evidence="2">cv. E1</strain>
        <tissue evidence="1">Leaf</tissue>
    </source>
</reference>
<dbReference type="EMBL" id="JAIQCV010000002">
    <property type="protein sequence ID" value="KAH1122332.1"/>
    <property type="molecule type" value="Genomic_DNA"/>
</dbReference>
<comment type="caution">
    <text evidence="1">The sequence shown here is derived from an EMBL/GenBank/DDBJ whole genome shotgun (WGS) entry which is preliminary data.</text>
</comment>
<proteinExistence type="predicted"/>
<evidence type="ECO:0000313" key="2">
    <source>
        <dbReference type="Proteomes" id="UP000828251"/>
    </source>
</evidence>
<organism evidence="1 2">
    <name type="scientific">Gossypium stocksii</name>
    <dbReference type="NCBI Taxonomy" id="47602"/>
    <lineage>
        <taxon>Eukaryota</taxon>
        <taxon>Viridiplantae</taxon>
        <taxon>Streptophyta</taxon>
        <taxon>Embryophyta</taxon>
        <taxon>Tracheophyta</taxon>
        <taxon>Spermatophyta</taxon>
        <taxon>Magnoliopsida</taxon>
        <taxon>eudicotyledons</taxon>
        <taxon>Gunneridae</taxon>
        <taxon>Pentapetalae</taxon>
        <taxon>rosids</taxon>
        <taxon>malvids</taxon>
        <taxon>Malvales</taxon>
        <taxon>Malvaceae</taxon>
        <taxon>Malvoideae</taxon>
        <taxon>Gossypium</taxon>
    </lineage>
</organism>
<sequence length="62" mass="7597">MKRIWHDLDLFNTYECKSSEDARHHKKVVEDNRIFKFLAGLNVEFDEVKGRIIRRWLSHRLV</sequence>
<dbReference type="OrthoDB" id="1727486at2759"/>
<protein>
    <submittedName>
        <fullName evidence="1">Uncharacterized protein</fullName>
    </submittedName>
</protein>